<keyword evidence="6" id="KW-0812">Transmembrane</keyword>
<keyword evidence="6" id="KW-1133">Transmembrane helix</keyword>
<dbReference type="InterPro" id="IPR032858">
    <property type="entry name" value="CcoP_N"/>
</dbReference>
<accession>A4CGK3</accession>
<feature type="transmembrane region" description="Helical" evidence="6">
    <location>
        <begin position="7"/>
        <end position="26"/>
    </location>
</feature>
<dbReference type="InterPro" id="IPR009056">
    <property type="entry name" value="Cyt_c-like_dom"/>
</dbReference>
<organism evidence="8 9">
    <name type="scientific">Robiginitalea biformata (strain ATCC BAA-864 / DSM 15991 / KCTC 12146 / HTCC2501)</name>
    <dbReference type="NCBI Taxonomy" id="313596"/>
    <lineage>
        <taxon>Bacteria</taxon>
        <taxon>Pseudomonadati</taxon>
        <taxon>Bacteroidota</taxon>
        <taxon>Flavobacteriia</taxon>
        <taxon>Flavobacteriales</taxon>
        <taxon>Flavobacteriaceae</taxon>
        <taxon>Robiginitalea</taxon>
    </lineage>
</organism>
<dbReference type="STRING" id="313596.RB2501_04165"/>
<sequence length="325" mass="36514">MRQSTPWWIRIPVLFFLIFGLMEYFIDSGDQPAFIAQPAAALFLVVVLVLLIAVELMMRGIENVLYRTLDPAARKRYLEMKARPRRWEWGMRVYRNLLGSRPIEEEGEIILDHNYDGIRELDNRLPPWWVYSFYITIIFSVIYMFRYHVFSGDDQQTEFEKEMVAAREAVAEYKRTAVDLVDASTVELLTEPADLAAGEAIFTGNCAVCHKVDGGGSIGPNLTDDYWILGGGIRNIFNTISEGGRDGKGMVAWKTNLKPGEIAQVASYIVGLHGTNPPDAKAPEGELYVDPDAPVDRVEVETDSTGAEVIIETDTPNPLESESDQ</sequence>
<dbReference type="eggNOG" id="COG2010">
    <property type="taxonomic scope" value="Bacteria"/>
</dbReference>
<dbReference type="AlphaFoldDB" id="A4CGK3"/>
<dbReference type="OrthoDB" id="9811281at2"/>
<dbReference type="PANTHER" id="PTHR33751:SF1">
    <property type="entry name" value="CBB3-TYPE CYTOCHROME C OXIDASE SUBUNIT FIXP"/>
    <property type="match status" value="1"/>
</dbReference>
<dbReference type="GO" id="GO:0046872">
    <property type="term" value="F:metal ion binding"/>
    <property type="evidence" value="ECO:0007669"/>
    <property type="project" value="UniProtKB-KW"/>
</dbReference>
<proteinExistence type="predicted"/>
<dbReference type="RefSeq" id="WP_012813756.1">
    <property type="nucleotide sequence ID" value="NC_013222.1"/>
</dbReference>
<name>A4CGK3_ROBBH</name>
<dbReference type="KEGG" id="rbi:RB2501_04165"/>
<dbReference type="Gene3D" id="6.10.280.130">
    <property type="match status" value="1"/>
</dbReference>
<dbReference type="GO" id="GO:0009055">
    <property type="term" value="F:electron transfer activity"/>
    <property type="evidence" value="ECO:0007669"/>
    <property type="project" value="InterPro"/>
</dbReference>
<feature type="region of interest" description="Disordered" evidence="5">
    <location>
        <begin position="300"/>
        <end position="325"/>
    </location>
</feature>
<gene>
    <name evidence="8" type="ordered locus">RB2501_04165</name>
</gene>
<feature type="transmembrane region" description="Helical" evidence="6">
    <location>
        <begin position="128"/>
        <end position="145"/>
    </location>
</feature>
<dbReference type="InterPro" id="IPR038414">
    <property type="entry name" value="CcoP_N_sf"/>
</dbReference>
<dbReference type="Gene3D" id="1.10.760.10">
    <property type="entry name" value="Cytochrome c-like domain"/>
    <property type="match status" value="1"/>
</dbReference>
<keyword evidence="6" id="KW-0472">Membrane</keyword>
<feature type="compositionally biased region" description="Polar residues" evidence="5">
    <location>
        <begin position="314"/>
        <end position="325"/>
    </location>
</feature>
<dbReference type="PANTHER" id="PTHR33751">
    <property type="entry name" value="CBB3-TYPE CYTOCHROME C OXIDASE SUBUNIT FIXP"/>
    <property type="match status" value="1"/>
</dbReference>
<evidence type="ECO:0000256" key="5">
    <source>
        <dbReference type="SAM" id="MobiDB-lite"/>
    </source>
</evidence>
<evidence type="ECO:0000256" key="6">
    <source>
        <dbReference type="SAM" id="Phobius"/>
    </source>
</evidence>
<dbReference type="HOGENOM" id="CLU_061347_0_0_10"/>
<evidence type="ECO:0000313" key="9">
    <source>
        <dbReference type="Proteomes" id="UP000009049"/>
    </source>
</evidence>
<keyword evidence="1 4" id="KW-0349">Heme</keyword>
<feature type="transmembrane region" description="Helical" evidence="6">
    <location>
        <begin position="38"/>
        <end position="58"/>
    </location>
</feature>
<dbReference type="InterPro" id="IPR036909">
    <property type="entry name" value="Cyt_c-like_dom_sf"/>
</dbReference>
<dbReference type="Pfam" id="PF13442">
    <property type="entry name" value="Cytochrome_CBB3"/>
    <property type="match status" value="1"/>
</dbReference>
<dbReference type="GO" id="GO:0020037">
    <property type="term" value="F:heme binding"/>
    <property type="evidence" value="ECO:0007669"/>
    <property type="project" value="InterPro"/>
</dbReference>
<evidence type="ECO:0000313" key="8">
    <source>
        <dbReference type="EMBL" id="EAR16061.1"/>
    </source>
</evidence>
<evidence type="ECO:0000256" key="4">
    <source>
        <dbReference type="PROSITE-ProRule" id="PRU00433"/>
    </source>
</evidence>
<dbReference type="Proteomes" id="UP000009049">
    <property type="component" value="Chromosome"/>
</dbReference>
<dbReference type="PROSITE" id="PS51007">
    <property type="entry name" value="CYTC"/>
    <property type="match status" value="1"/>
</dbReference>
<evidence type="ECO:0000256" key="1">
    <source>
        <dbReference type="ARBA" id="ARBA00022617"/>
    </source>
</evidence>
<dbReference type="InterPro" id="IPR050597">
    <property type="entry name" value="Cytochrome_c_Oxidase_Subunit"/>
</dbReference>
<keyword evidence="2 4" id="KW-0479">Metal-binding</keyword>
<dbReference type="EMBL" id="CP001712">
    <property type="protein sequence ID" value="EAR16061.1"/>
    <property type="molecule type" value="Genomic_DNA"/>
</dbReference>
<evidence type="ECO:0000256" key="3">
    <source>
        <dbReference type="ARBA" id="ARBA00023004"/>
    </source>
</evidence>
<dbReference type="Pfam" id="PF14715">
    <property type="entry name" value="FixP_N"/>
    <property type="match status" value="1"/>
</dbReference>
<keyword evidence="3 4" id="KW-0408">Iron</keyword>
<protein>
    <submittedName>
        <fullName evidence="8">Cytochrome-c oxidase fixP chain</fullName>
    </submittedName>
</protein>
<evidence type="ECO:0000256" key="2">
    <source>
        <dbReference type="ARBA" id="ARBA00022723"/>
    </source>
</evidence>
<dbReference type="SUPFAM" id="SSF46626">
    <property type="entry name" value="Cytochrome c"/>
    <property type="match status" value="1"/>
</dbReference>
<reference evidence="8 9" key="1">
    <citation type="journal article" date="2009" name="J. Bacteriol.">
        <title>Complete genome sequence of Robiginitalea biformata HTCC2501.</title>
        <authorList>
            <person name="Oh H.M."/>
            <person name="Giovannoni S.J."/>
            <person name="Lee K."/>
            <person name="Ferriera S."/>
            <person name="Johnson J."/>
            <person name="Cho J.C."/>
        </authorList>
    </citation>
    <scope>NUCLEOTIDE SEQUENCE [LARGE SCALE GENOMIC DNA]</scope>
    <source>
        <strain evidence="9">ATCC BAA-864 / HTCC2501 / KCTC 12146</strain>
    </source>
</reference>
<evidence type="ECO:0000259" key="7">
    <source>
        <dbReference type="PROSITE" id="PS51007"/>
    </source>
</evidence>
<keyword evidence="9" id="KW-1185">Reference proteome</keyword>
<feature type="domain" description="Cytochrome c" evidence="7">
    <location>
        <begin position="193"/>
        <end position="273"/>
    </location>
</feature>